<reference evidence="2" key="2">
    <citation type="journal article" date="2024" name="Plant">
        <title>Genomic evolution and insights into agronomic trait innovations of Sesamum species.</title>
        <authorList>
            <person name="Miao H."/>
            <person name="Wang L."/>
            <person name="Qu L."/>
            <person name="Liu H."/>
            <person name="Sun Y."/>
            <person name="Le M."/>
            <person name="Wang Q."/>
            <person name="Wei S."/>
            <person name="Zheng Y."/>
            <person name="Lin W."/>
            <person name="Duan Y."/>
            <person name="Cao H."/>
            <person name="Xiong S."/>
            <person name="Wang X."/>
            <person name="Wei L."/>
            <person name="Li C."/>
            <person name="Ma Q."/>
            <person name="Ju M."/>
            <person name="Zhao R."/>
            <person name="Li G."/>
            <person name="Mu C."/>
            <person name="Tian Q."/>
            <person name="Mei H."/>
            <person name="Zhang T."/>
            <person name="Gao T."/>
            <person name="Zhang H."/>
        </authorList>
    </citation>
    <scope>NUCLEOTIDE SEQUENCE</scope>
    <source>
        <strain evidence="2">G02</strain>
    </source>
</reference>
<organism evidence="2">
    <name type="scientific">Sesamum radiatum</name>
    <name type="common">Black benniseed</name>
    <dbReference type="NCBI Taxonomy" id="300843"/>
    <lineage>
        <taxon>Eukaryota</taxon>
        <taxon>Viridiplantae</taxon>
        <taxon>Streptophyta</taxon>
        <taxon>Embryophyta</taxon>
        <taxon>Tracheophyta</taxon>
        <taxon>Spermatophyta</taxon>
        <taxon>Magnoliopsida</taxon>
        <taxon>eudicotyledons</taxon>
        <taxon>Gunneridae</taxon>
        <taxon>Pentapetalae</taxon>
        <taxon>asterids</taxon>
        <taxon>lamiids</taxon>
        <taxon>Lamiales</taxon>
        <taxon>Pedaliaceae</taxon>
        <taxon>Sesamum</taxon>
    </lineage>
</organism>
<dbReference type="Pfam" id="PF13456">
    <property type="entry name" value="RVT_3"/>
    <property type="match status" value="1"/>
</dbReference>
<dbReference type="GO" id="GO:0004523">
    <property type="term" value="F:RNA-DNA hybrid ribonuclease activity"/>
    <property type="evidence" value="ECO:0007669"/>
    <property type="project" value="InterPro"/>
</dbReference>
<dbReference type="PANTHER" id="PTHR48475">
    <property type="entry name" value="RIBONUCLEASE H"/>
    <property type="match status" value="1"/>
</dbReference>
<reference evidence="2" key="1">
    <citation type="submission" date="2020-06" db="EMBL/GenBank/DDBJ databases">
        <authorList>
            <person name="Li T."/>
            <person name="Hu X."/>
            <person name="Zhang T."/>
            <person name="Song X."/>
            <person name="Zhang H."/>
            <person name="Dai N."/>
            <person name="Sheng W."/>
            <person name="Hou X."/>
            <person name="Wei L."/>
        </authorList>
    </citation>
    <scope>NUCLEOTIDE SEQUENCE</scope>
    <source>
        <strain evidence="2">G02</strain>
        <tissue evidence="2">Leaf</tissue>
    </source>
</reference>
<gene>
    <name evidence="2" type="ORF">Sradi_5686000</name>
</gene>
<name>A0AAW2L200_SESRA</name>
<dbReference type="InterPro" id="IPR036397">
    <property type="entry name" value="RNaseH_sf"/>
</dbReference>
<proteinExistence type="predicted"/>
<evidence type="ECO:0000259" key="1">
    <source>
        <dbReference type="PROSITE" id="PS50879"/>
    </source>
</evidence>
<feature type="domain" description="RNase H type-1" evidence="1">
    <location>
        <begin position="50"/>
        <end position="179"/>
    </location>
</feature>
<dbReference type="SUPFAM" id="SSF53098">
    <property type="entry name" value="Ribonuclease H-like"/>
    <property type="match status" value="1"/>
</dbReference>
<dbReference type="EMBL" id="JACGWJ010000026">
    <property type="protein sequence ID" value="KAL0312867.1"/>
    <property type="molecule type" value="Genomic_DNA"/>
</dbReference>
<dbReference type="GO" id="GO:0003676">
    <property type="term" value="F:nucleic acid binding"/>
    <property type="evidence" value="ECO:0007669"/>
    <property type="project" value="InterPro"/>
</dbReference>
<comment type="caution">
    <text evidence="2">The sequence shown here is derived from an EMBL/GenBank/DDBJ whole genome shotgun (WGS) entry which is preliminary data.</text>
</comment>
<dbReference type="PROSITE" id="PS50879">
    <property type="entry name" value="RNASE_H_1"/>
    <property type="match status" value="1"/>
</dbReference>
<accession>A0AAW2L200</accession>
<sequence length="286" mass="31939">MTRLDASGRLVKWAIELGEYDIEYQGRTAVKAQALADFIVEFTGERSQDEKKGWLLHVDGSPNASNGGAGVLLQAPDGVEIEVAARLSFPAMNNEAEYEALVLGLQLALEAGVKELNVYTDSQLVAMQVEGSYETRERTMVQYLGKVKELMARFDKCVVQQIPQNENERADALSKFGAMVAGVKERKITLVVKEHPVIEEREGIQTIKNNSSWMGDFMNYLRDGILPDDPIKAKRIKFKAASDLYKRTIDDPLLKCLDEERAQYVLREVHEGSCGNHFGGRSLAQK</sequence>
<dbReference type="PANTHER" id="PTHR48475:SF2">
    <property type="entry name" value="RIBONUCLEASE H"/>
    <property type="match status" value="1"/>
</dbReference>
<dbReference type="CDD" id="cd09279">
    <property type="entry name" value="RNase_HI_like"/>
    <property type="match status" value="1"/>
</dbReference>
<dbReference type="AlphaFoldDB" id="A0AAW2L200"/>
<dbReference type="Gene3D" id="3.30.420.10">
    <property type="entry name" value="Ribonuclease H-like superfamily/Ribonuclease H"/>
    <property type="match status" value="1"/>
</dbReference>
<dbReference type="InterPro" id="IPR012337">
    <property type="entry name" value="RNaseH-like_sf"/>
</dbReference>
<evidence type="ECO:0000313" key="2">
    <source>
        <dbReference type="EMBL" id="KAL0312867.1"/>
    </source>
</evidence>
<dbReference type="InterPro" id="IPR002156">
    <property type="entry name" value="RNaseH_domain"/>
</dbReference>
<protein>
    <recommendedName>
        <fullName evidence="1">RNase H type-1 domain-containing protein</fullName>
    </recommendedName>
</protein>